<protein>
    <submittedName>
        <fullName evidence="1">Uncharacterized protein</fullName>
    </submittedName>
</protein>
<comment type="caution">
    <text evidence="1">The sequence shown here is derived from an EMBL/GenBank/DDBJ whole genome shotgun (WGS) entry which is preliminary data.</text>
</comment>
<dbReference type="EMBL" id="BTRK01000004">
    <property type="protein sequence ID" value="GMR50646.1"/>
    <property type="molecule type" value="Genomic_DNA"/>
</dbReference>
<feature type="non-terminal residue" evidence="1">
    <location>
        <position position="1"/>
    </location>
</feature>
<reference evidence="2" key="1">
    <citation type="submission" date="2022-10" db="EMBL/GenBank/DDBJ databases">
        <title>Genome assembly of Pristionchus species.</title>
        <authorList>
            <person name="Yoshida K."/>
            <person name="Sommer R.J."/>
        </authorList>
    </citation>
    <scope>NUCLEOTIDE SEQUENCE [LARGE SCALE GENOMIC DNA]</scope>
    <source>
        <strain evidence="2">RS5460</strain>
    </source>
</reference>
<proteinExistence type="predicted"/>
<keyword evidence="2" id="KW-1185">Reference proteome</keyword>
<evidence type="ECO:0000313" key="1">
    <source>
        <dbReference type="EMBL" id="GMR50646.1"/>
    </source>
</evidence>
<feature type="non-terminal residue" evidence="1">
    <location>
        <position position="67"/>
    </location>
</feature>
<name>A0AAN5CTM3_9BILA</name>
<dbReference type="AlphaFoldDB" id="A0AAN5CTM3"/>
<dbReference type="Proteomes" id="UP001328107">
    <property type="component" value="Unassembled WGS sequence"/>
</dbReference>
<organism evidence="1 2">
    <name type="scientific">Pristionchus mayeri</name>
    <dbReference type="NCBI Taxonomy" id="1317129"/>
    <lineage>
        <taxon>Eukaryota</taxon>
        <taxon>Metazoa</taxon>
        <taxon>Ecdysozoa</taxon>
        <taxon>Nematoda</taxon>
        <taxon>Chromadorea</taxon>
        <taxon>Rhabditida</taxon>
        <taxon>Rhabditina</taxon>
        <taxon>Diplogasteromorpha</taxon>
        <taxon>Diplogasteroidea</taxon>
        <taxon>Neodiplogasteridae</taxon>
        <taxon>Pristionchus</taxon>
    </lineage>
</organism>
<sequence length="67" mass="7830">NFSTLPMEVANPLTHMMITANGGPRTQAEQEWLETMKNYLLVQNPYEDLLYIQDVEGVYRDDKVRLK</sequence>
<accession>A0AAN5CTM3</accession>
<gene>
    <name evidence="1" type="ORF">PMAYCL1PPCAC_20841</name>
</gene>
<evidence type="ECO:0000313" key="2">
    <source>
        <dbReference type="Proteomes" id="UP001328107"/>
    </source>
</evidence>